<evidence type="ECO:0000256" key="11">
    <source>
        <dbReference type="RuleBase" id="RU363032"/>
    </source>
</evidence>
<feature type="domain" description="ABC transmembrane type-1" evidence="12">
    <location>
        <begin position="18"/>
        <end position="206"/>
    </location>
</feature>
<keyword evidence="9 11" id="KW-1133">Transmembrane helix</keyword>
<dbReference type="InterPro" id="IPR035906">
    <property type="entry name" value="MetI-like_sf"/>
</dbReference>
<dbReference type="PANTHER" id="PTHR30614">
    <property type="entry name" value="MEMBRANE COMPONENT OF AMINO ACID ABC TRANSPORTER"/>
    <property type="match status" value="1"/>
</dbReference>
<dbReference type="FunFam" id="1.10.3720.10:FF:000033">
    <property type="entry name" value="Polar amino acid ABC transporter permease"/>
    <property type="match status" value="1"/>
</dbReference>
<dbReference type="RefSeq" id="WP_074986122.1">
    <property type="nucleotide sequence ID" value="NZ_CADFGN010000014.1"/>
</dbReference>
<keyword evidence="5 11" id="KW-0813">Transport</keyword>
<comment type="caution">
    <text evidence="13">The sequence shown here is derived from an EMBL/GenBank/DDBJ whole genome shotgun (WGS) entry which is preliminary data.</text>
</comment>
<evidence type="ECO:0000313" key="13">
    <source>
        <dbReference type="EMBL" id="SEK07805.1"/>
    </source>
</evidence>
<keyword evidence="7 11" id="KW-0812">Transmembrane</keyword>
<comment type="similarity">
    <text evidence="3">Belongs to the binding-protein-dependent transport system permease family. HisMQ subfamily.</text>
</comment>
<dbReference type="Gene3D" id="1.10.3720.10">
    <property type="entry name" value="MetI-like"/>
    <property type="match status" value="1"/>
</dbReference>
<dbReference type="PANTHER" id="PTHR30614:SF0">
    <property type="entry name" value="L-CYSTINE TRANSPORT SYSTEM PERMEASE PROTEIN TCYL"/>
    <property type="match status" value="1"/>
</dbReference>
<dbReference type="GO" id="GO:0006865">
    <property type="term" value="P:amino acid transport"/>
    <property type="evidence" value="ECO:0007669"/>
    <property type="project" value="UniProtKB-KW"/>
</dbReference>
<keyword evidence="10 11" id="KW-0472">Membrane</keyword>
<feature type="transmembrane region" description="Helical" evidence="11">
    <location>
        <begin position="89"/>
        <end position="110"/>
    </location>
</feature>
<accession>A0AAQ1GKK7</accession>
<dbReference type="CDD" id="cd06261">
    <property type="entry name" value="TM_PBP2"/>
    <property type="match status" value="1"/>
</dbReference>
<evidence type="ECO:0000256" key="9">
    <source>
        <dbReference type="ARBA" id="ARBA00022989"/>
    </source>
</evidence>
<evidence type="ECO:0000256" key="8">
    <source>
        <dbReference type="ARBA" id="ARBA00022970"/>
    </source>
</evidence>
<dbReference type="InterPro" id="IPR043429">
    <property type="entry name" value="ArtM/GltK/GlnP/TcyL/YhdX-like"/>
</dbReference>
<evidence type="ECO:0000259" key="12">
    <source>
        <dbReference type="PROSITE" id="PS50928"/>
    </source>
</evidence>
<sequence length="239" mass="26416">MFSFHDLGSLLPPLLQGAWVTVTVSLVSYLIALVSGLAIGLARISKVWPVRMAAAAYVQFIRGTPLLLQLFFIYYVLPYAGIVFSPFEAGVIGLSINYSAYMAEVFRSGIAAVPRGQSEAGMSLALSHFQMMLFVIIPQALRIVVLPIGNFFVSIFKDSALVSVITMKDLMFSGEMLASSTFRHFEIFSILAVIYFLLSYPAAKLVEWIEKRLNGERRFVARKPARDPALLSQEAGNSF</sequence>
<evidence type="ECO:0000256" key="7">
    <source>
        <dbReference type="ARBA" id="ARBA00022692"/>
    </source>
</evidence>
<protein>
    <recommendedName>
        <fullName evidence="4">Putative glutamine transport system permease protein GlnP</fullName>
    </recommendedName>
</protein>
<dbReference type="Proteomes" id="UP000183529">
    <property type="component" value="Unassembled WGS sequence"/>
</dbReference>
<dbReference type="NCBIfam" id="TIGR01726">
    <property type="entry name" value="HEQRo_perm_3TM"/>
    <property type="match status" value="1"/>
</dbReference>
<organism evidence="13 14">
    <name type="scientific">Paraburkholderia tropica</name>
    <dbReference type="NCBI Taxonomy" id="92647"/>
    <lineage>
        <taxon>Bacteria</taxon>
        <taxon>Pseudomonadati</taxon>
        <taxon>Pseudomonadota</taxon>
        <taxon>Betaproteobacteria</taxon>
        <taxon>Burkholderiales</taxon>
        <taxon>Burkholderiaceae</taxon>
        <taxon>Paraburkholderia</taxon>
    </lineage>
</organism>
<evidence type="ECO:0000256" key="2">
    <source>
        <dbReference type="ARBA" id="ARBA00004429"/>
    </source>
</evidence>
<dbReference type="SUPFAM" id="SSF161098">
    <property type="entry name" value="MetI-like"/>
    <property type="match status" value="1"/>
</dbReference>
<dbReference type="EMBL" id="FNZM01000016">
    <property type="protein sequence ID" value="SEK07805.1"/>
    <property type="molecule type" value="Genomic_DNA"/>
</dbReference>
<keyword evidence="6" id="KW-1003">Cell membrane</keyword>
<dbReference type="InterPro" id="IPR010065">
    <property type="entry name" value="AA_ABC_transptr_permease_3TM"/>
</dbReference>
<gene>
    <name evidence="13" type="ORF">SAMN05216550_11678</name>
</gene>
<evidence type="ECO:0000313" key="14">
    <source>
        <dbReference type="Proteomes" id="UP000183529"/>
    </source>
</evidence>
<feature type="transmembrane region" description="Helical" evidence="11">
    <location>
        <begin position="54"/>
        <end position="77"/>
    </location>
</feature>
<proteinExistence type="inferred from homology"/>
<evidence type="ECO:0000256" key="3">
    <source>
        <dbReference type="ARBA" id="ARBA00010072"/>
    </source>
</evidence>
<dbReference type="InterPro" id="IPR000515">
    <property type="entry name" value="MetI-like"/>
</dbReference>
<comment type="function">
    <text evidence="1">Part of the binding-protein-dependent transport system for glutamine; probably responsible for the translocation of the substrate across the membrane.</text>
</comment>
<comment type="subcellular location">
    <subcellularLocation>
        <location evidence="2">Cell inner membrane</location>
        <topology evidence="2">Multi-pass membrane protein</topology>
    </subcellularLocation>
    <subcellularLocation>
        <location evidence="11">Cell membrane</location>
        <topology evidence="11">Multi-pass membrane protein</topology>
    </subcellularLocation>
</comment>
<reference evidence="13 14" key="1">
    <citation type="submission" date="2016-10" db="EMBL/GenBank/DDBJ databases">
        <authorList>
            <person name="Varghese N."/>
            <person name="Submissions S."/>
        </authorList>
    </citation>
    <scope>NUCLEOTIDE SEQUENCE [LARGE SCALE GENOMIC DNA]</scope>
    <source>
        <strain evidence="13 14">LMG 22274</strain>
    </source>
</reference>
<evidence type="ECO:0000256" key="4">
    <source>
        <dbReference type="ARBA" id="ARBA00016506"/>
    </source>
</evidence>
<evidence type="ECO:0000256" key="10">
    <source>
        <dbReference type="ARBA" id="ARBA00023136"/>
    </source>
</evidence>
<evidence type="ECO:0000256" key="6">
    <source>
        <dbReference type="ARBA" id="ARBA00022475"/>
    </source>
</evidence>
<keyword evidence="8" id="KW-0029">Amino-acid transport</keyword>
<feature type="transmembrane region" description="Helical" evidence="11">
    <location>
        <begin position="131"/>
        <end position="156"/>
    </location>
</feature>
<evidence type="ECO:0000256" key="1">
    <source>
        <dbReference type="ARBA" id="ARBA00003159"/>
    </source>
</evidence>
<dbReference type="GO" id="GO:0043190">
    <property type="term" value="C:ATP-binding cassette (ABC) transporter complex"/>
    <property type="evidence" value="ECO:0007669"/>
    <property type="project" value="InterPro"/>
</dbReference>
<dbReference type="PROSITE" id="PS50928">
    <property type="entry name" value="ABC_TM1"/>
    <property type="match status" value="1"/>
</dbReference>
<dbReference type="GO" id="GO:0022857">
    <property type="term" value="F:transmembrane transporter activity"/>
    <property type="evidence" value="ECO:0007669"/>
    <property type="project" value="InterPro"/>
</dbReference>
<feature type="transmembrane region" description="Helical" evidence="11">
    <location>
        <begin position="176"/>
        <end position="198"/>
    </location>
</feature>
<feature type="transmembrane region" description="Helical" evidence="11">
    <location>
        <begin position="20"/>
        <end position="42"/>
    </location>
</feature>
<dbReference type="AlphaFoldDB" id="A0AAQ1GKK7"/>
<name>A0AAQ1GKK7_9BURK</name>
<evidence type="ECO:0000256" key="5">
    <source>
        <dbReference type="ARBA" id="ARBA00022448"/>
    </source>
</evidence>
<dbReference type="Pfam" id="PF00528">
    <property type="entry name" value="BPD_transp_1"/>
    <property type="match status" value="1"/>
</dbReference>